<evidence type="ECO:0000256" key="3">
    <source>
        <dbReference type="ARBA" id="ARBA00022989"/>
    </source>
</evidence>
<feature type="transmembrane region" description="Helical" evidence="5">
    <location>
        <begin position="32"/>
        <end position="52"/>
    </location>
</feature>
<protein>
    <submittedName>
        <fullName evidence="6">Transporter</fullName>
    </submittedName>
</protein>
<feature type="transmembrane region" description="Helical" evidence="5">
    <location>
        <begin position="166"/>
        <end position="188"/>
    </location>
</feature>
<dbReference type="EMBL" id="JBHTKJ010000041">
    <property type="protein sequence ID" value="MFD1039633.1"/>
    <property type="molecule type" value="Genomic_DNA"/>
</dbReference>
<evidence type="ECO:0000313" key="7">
    <source>
        <dbReference type="Proteomes" id="UP001597040"/>
    </source>
</evidence>
<reference evidence="7" key="1">
    <citation type="journal article" date="2019" name="Int. J. Syst. Evol. Microbiol.">
        <title>The Global Catalogue of Microorganisms (GCM) 10K type strain sequencing project: providing services to taxonomists for standard genome sequencing and annotation.</title>
        <authorList>
            <consortium name="The Broad Institute Genomics Platform"/>
            <consortium name="The Broad Institute Genome Sequencing Center for Infectious Disease"/>
            <person name="Wu L."/>
            <person name="Ma J."/>
        </authorList>
    </citation>
    <scope>NUCLEOTIDE SEQUENCE [LARGE SCALE GENOMIC DNA]</scope>
    <source>
        <strain evidence="7">CCUG 56754</strain>
    </source>
</reference>
<evidence type="ECO:0000313" key="6">
    <source>
        <dbReference type="EMBL" id="MFD1039633.1"/>
    </source>
</evidence>
<sequence>MQKVMKIMYECIMILLVMLTIMSIWTENSYNSTINWIVWAVFFTDFLIRFIATRKKWDFIKRNPFLLIAIIPLDQFFQVARIVRLIYLFRIKTIAKYYITPYIEKLTYKSMMIIISIILLLLFVESLVVWNLESAIMTYNDALYTIVGYLLFFGHQIIVIENPISIWFLTGTSIIGIAIQGLALQWIFSKVETIFINLKKRRSLSREC</sequence>
<feature type="transmembrane region" description="Helical" evidence="5">
    <location>
        <begin position="7"/>
        <end position="26"/>
    </location>
</feature>
<keyword evidence="4 5" id="KW-0472">Membrane</keyword>
<evidence type="ECO:0000256" key="2">
    <source>
        <dbReference type="ARBA" id="ARBA00022692"/>
    </source>
</evidence>
<keyword evidence="2 5" id="KW-0812">Transmembrane</keyword>
<accession>A0ABW3LNF8</accession>
<comment type="subcellular location">
    <subcellularLocation>
        <location evidence="1">Membrane</location>
        <topology evidence="1">Multi-pass membrane protein</topology>
    </subcellularLocation>
</comment>
<dbReference type="InterPro" id="IPR027359">
    <property type="entry name" value="Volt_channel_dom_sf"/>
</dbReference>
<dbReference type="Gene3D" id="1.20.120.350">
    <property type="entry name" value="Voltage-gated potassium channels. Chain C"/>
    <property type="match status" value="1"/>
</dbReference>
<keyword evidence="7" id="KW-1185">Reference proteome</keyword>
<evidence type="ECO:0000256" key="1">
    <source>
        <dbReference type="ARBA" id="ARBA00004141"/>
    </source>
</evidence>
<dbReference type="Proteomes" id="UP001597040">
    <property type="component" value="Unassembled WGS sequence"/>
</dbReference>
<organism evidence="6 7">
    <name type="scientific">Virgibacillus byunsanensis</name>
    <dbReference type="NCBI Taxonomy" id="570945"/>
    <lineage>
        <taxon>Bacteria</taxon>
        <taxon>Bacillati</taxon>
        <taxon>Bacillota</taxon>
        <taxon>Bacilli</taxon>
        <taxon>Bacillales</taxon>
        <taxon>Bacillaceae</taxon>
        <taxon>Virgibacillus</taxon>
    </lineage>
</organism>
<dbReference type="RefSeq" id="WP_390363288.1">
    <property type="nucleotide sequence ID" value="NZ_JBHTKJ010000041.1"/>
</dbReference>
<gene>
    <name evidence="6" type="ORF">ACFQ3N_14685</name>
</gene>
<feature type="transmembrane region" description="Helical" evidence="5">
    <location>
        <begin position="107"/>
        <end position="130"/>
    </location>
</feature>
<name>A0ABW3LNF8_9BACI</name>
<feature type="transmembrane region" description="Helical" evidence="5">
    <location>
        <begin position="142"/>
        <end position="160"/>
    </location>
</feature>
<comment type="caution">
    <text evidence="6">The sequence shown here is derived from an EMBL/GenBank/DDBJ whole genome shotgun (WGS) entry which is preliminary data.</text>
</comment>
<feature type="transmembrane region" description="Helical" evidence="5">
    <location>
        <begin position="64"/>
        <end position="87"/>
    </location>
</feature>
<evidence type="ECO:0000256" key="4">
    <source>
        <dbReference type="ARBA" id="ARBA00023136"/>
    </source>
</evidence>
<keyword evidence="3 5" id="KW-1133">Transmembrane helix</keyword>
<proteinExistence type="predicted"/>
<evidence type="ECO:0000256" key="5">
    <source>
        <dbReference type="SAM" id="Phobius"/>
    </source>
</evidence>
<dbReference type="SUPFAM" id="SSF81324">
    <property type="entry name" value="Voltage-gated potassium channels"/>
    <property type="match status" value="1"/>
</dbReference>